<evidence type="ECO:0000313" key="2">
    <source>
        <dbReference type="EMBL" id="KAK8999036.1"/>
    </source>
</evidence>
<gene>
    <name evidence="2" type="ORF">V6N11_070214</name>
</gene>
<comment type="caution">
    <text evidence="2">The sequence shown here is derived from an EMBL/GenBank/DDBJ whole genome shotgun (WGS) entry which is preliminary data.</text>
</comment>
<protein>
    <submittedName>
        <fullName evidence="2">Uncharacterized protein</fullName>
    </submittedName>
</protein>
<sequence>MGGSGDAVPHLWQNPQQKVAGKGHLKVAWWSPQQGISSTGARLESLHRPTRPPQGGEVGQSSPVMVHTSPIVLPTTTSVTSPVILPATTSPTRISPILVPTHTSTVMSQAQSDKACNGHVPSPKPMTVSGADSSIDVGNLVNPTGSNMGVESVSLPATRVTEDIRGVQSDLGFSPSLVTILRIQIRFLDLLGLSFGLMD</sequence>
<feature type="region of interest" description="Disordered" evidence="1">
    <location>
        <begin position="39"/>
        <end position="63"/>
    </location>
</feature>
<keyword evidence="3" id="KW-1185">Reference proteome</keyword>
<accession>A0ABR2QEC3</accession>
<dbReference type="Proteomes" id="UP001396334">
    <property type="component" value="Unassembled WGS sequence"/>
</dbReference>
<dbReference type="EMBL" id="JBBPBN010000040">
    <property type="protein sequence ID" value="KAK8999036.1"/>
    <property type="molecule type" value="Genomic_DNA"/>
</dbReference>
<organism evidence="2 3">
    <name type="scientific">Hibiscus sabdariffa</name>
    <name type="common">roselle</name>
    <dbReference type="NCBI Taxonomy" id="183260"/>
    <lineage>
        <taxon>Eukaryota</taxon>
        <taxon>Viridiplantae</taxon>
        <taxon>Streptophyta</taxon>
        <taxon>Embryophyta</taxon>
        <taxon>Tracheophyta</taxon>
        <taxon>Spermatophyta</taxon>
        <taxon>Magnoliopsida</taxon>
        <taxon>eudicotyledons</taxon>
        <taxon>Gunneridae</taxon>
        <taxon>Pentapetalae</taxon>
        <taxon>rosids</taxon>
        <taxon>malvids</taxon>
        <taxon>Malvales</taxon>
        <taxon>Malvaceae</taxon>
        <taxon>Malvoideae</taxon>
        <taxon>Hibiscus</taxon>
    </lineage>
</organism>
<name>A0ABR2QEC3_9ROSI</name>
<evidence type="ECO:0000256" key="1">
    <source>
        <dbReference type="SAM" id="MobiDB-lite"/>
    </source>
</evidence>
<evidence type="ECO:0000313" key="3">
    <source>
        <dbReference type="Proteomes" id="UP001396334"/>
    </source>
</evidence>
<reference evidence="2 3" key="1">
    <citation type="journal article" date="2024" name="G3 (Bethesda)">
        <title>Genome assembly of Hibiscus sabdariffa L. provides insights into metabolisms of medicinal natural products.</title>
        <authorList>
            <person name="Kim T."/>
        </authorList>
    </citation>
    <scope>NUCLEOTIDE SEQUENCE [LARGE SCALE GENOMIC DNA]</scope>
    <source>
        <strain evidence="2">TK-2024</strain>
        <tissue evidence="2">Old leaves</tissue>
    </source>
</reference>
<proteinExistence type="predicted"/>